<dbReference type="EMBL" id="UINC01014550">
    <property type="protein sequence ID" value="SVA61984.1"/>
    <property type="molecule type" value="Genomic_DNA"/>
</dbReference>
<keyword evidence="1" id="KW-1133">Transmembrane helix</keyword>
<feature type="transmembrane region" description="Helical" evidence="1">
    <location>
        <begin position="90"/>
        <end position="108"/>
    </location>
</feature>
<feature type="transmembrane region" description="Helical" evidence="1">
    <location>
        <begin position="128"/>
        <end position="148"/>
    </location>
</feature>
<evidence type="ECO:0000313" key="2">
    <source>
        <dbReference type="EMBL" id="SVA61984.1"/>
    </source>
</evidence>
<dbReference type="AlphaFoldDB" id="A0A381XB76"/>
<name>A0A381XB76_9ZZZZ</name>
<gene>
    <name evidence="2" type="ORF">METZ01_LOCUS114838</name>
</gene>
<proteinExistence type="predicted"/>
<organism evidence="2">
    <name type="scientific">marine metagenome</name>
    <dbReference type="NCBI Taxonomy" id="408172"/>
    <lineage>
        <taxon>unclassified sequences</taxon>
        <taxon>metagenomes</taxon>
        <taxon>ecological metagenomes</taxon>
    </lineage>
</organism>
<keyword evidence="1" id="KW-0472">Membrane</keyword>
<feature type="transmembrane region" description="Helical" evidence="1">
    <location>
        <begin position="59"/>
        <end position="78"/>
    </location>
</feature>
<feature type="non-terminal residue" evidence="2">
    <location>
        <position position="164"/>
    </location>
</feature>
<accession>A0A381XB76</accession>
<reference evidence="2" key="1">
    <citation type="submission" date="2018-05" db="EMBL/GenBank/DDBJ databases">
        <authorList>
            <person name="Lanie J.A."/>
            <person name="Ng W.-L."/>
            <person name="Kazmierczak K.M."/>
            <person name="Andrzejewski T.M."/>
            <person name="Davidsen T.M."/>
            <person name="Wayne K.J."/>
            <person name="Tettelin H."/>
            <person name="Glass J.I."/>
            <person name="Rusch D."/>
            <person name="Podicherti R."/>
            <person name="Tsui H.-C.T."/>
            <person name="Winkler M.E."/>
        </authorList>
    </citation>
    <scope>NUCLEOTIDE SEQUENCE</scope>
</reference>
<protein>
    <submittedName>
        <fullName evidence="2">Uncharacterized protein</fullName>
    </submittedName>
</protein>
<evidence type="ECO:0000256" key="1">
    <source>
        <dbReference type="SAM" id="Phobius"/>
    </source>
</evidence>
<sequence length="164" mass="18148">MIYSIIYVGREILEMVFLTYLIAGALKINIPTVISAVLGLLSGLFGGFFLAEILEPYEWASYGVLAAMMIYLFFNTVNIKKHIDMHVEQAKNGIGIFAGVGAIYIIYLRESMEINTFIFMNTGDPLSQKIIGAGVAAVIVVSGIPLLMKHKLVQKNMFSITRYA</sequence>
<keyword evidence="1" id="KW-0812">Transmembrane</keyword>